<sequence length="217" mass="24772">MIQSPEKLRDRVKRLSWERTKLTDKAKRVAARIGELDEHLEIAAEVSEALEHLGKELFEEVLGLMEEKLSKAVEEVLDQPIKFKSHAAFKSGAASVNFSVERDGNKEDVHRGQGGSVQNILSVGLRMFALANLDPDEHRRFLVLDEQDCWLRPELVPRLVNIVHQAARELEFQVVMISHHDIGLFERYADKVYRLSPNRDGLEIAEVNAQPEESDEE</sequence>
<name>A0A5B9P5I3_9BACT</name>
<dbReference type="Proteomes" id="UP000322214">
    <property type="component" value="Chromosome"/>
</dbReference>
<dbReference type="RefSeq" id="WP_075085294.1">
    <property type="nucleotide sequence ID" value="NZ_CP042912.1"/>
</dbReference>
<dbReference type="OrthoDB" id="7069379at2"/>
<organism evidence="1 2">
    <name type="scientific">Mariniblastus fucicola</name>
    <dbReference type="NCBI Taxonomy" id="980251"/>
    <lineage>
        <taxon>Bacteria</taxon>
        <taxon>Pseudomonadati</taxon>
        <taxon>Planctomycetota</taxon>
        <taxon>Planctomycetia</taxon>
        <taxon>Pirellulales</taxon>
        <taxon>Pirellulaceae</taxon>
        <taxon>Mariniblastus</taxon>
    </lineage>
</organism>
<evidence type="ECO:0000313" key="1">
    <source>
        <dbReference type="EMBL" id="QEG20759.1"/>
    </source>
</evidence>
<keyword evidence="2" id="KW-1185">Reference proteome</keyword>
<evidence type="ECO:0000313" key="2">
    <source>
        <dbReference type="Proteomes" id="UP000322214"/>
    </source>
</evidence>
<protein>
    <submittedName>
        <fullName evidence="1">Uncharacterized protein</fullName>
    </submittedName>
</protein>
<dbReference type="EMBL" id="CP042912">
    <property type="protein sequence ID" value="QEG20759.1"/>
    <property type="molecule type" value="Genomic_DNA"/>
</dbReference>
<dbReference type="SUPFAM" id="SSF52540">
    <property type="entry name" value="P-loop containing nucleoside triphosphate hydrolases"/>
    <property type="match status" value="1"/>
</dbReference>
<dbReference type="Gene3D" id="3.40.50.300">
    <property type="entry name" value="P-loop containing nucleotide triphosphate hydrolases"/>
    <property type="match status" value="1"/>
</dbReference>
<dbReference type="AlphaFoldDB" id="A0A5B9P5I3"/>
<accession>A0A5B9P5I3</accession>
<gene>
    <name evidence="1" type="ORF">MFFC18_06100</name>
</gene>
<dbReference type="InterPro" id="IPR027417">
    <property type="entry name" value="P-loop_NTPase"/>
</dbReference>
<dbReference type="KEGG" id="mff:MFFC18_06100"/>
<dbReference type="STRING" id="980251.GCA_001642875_03091"/>
<proteinExistence type="predicted"/>
<reference evidence="1 2" key="1">
    <citation type="submission" date="2019-08" db="EMBL/GenBank/DDBJ databases">
        <title>Deep-cultivation of Planctomycetes and their phenomic and genomic characterization uncovers novel biology.</title>
        <authorList>
            <person name="Wiegand S."/>
            <person name="Jogler M."/>
            <person name="Boedeker C."/>
            <person name="Pinto D."/>
            <person name="Vollmers J."/>
            <person name="Rivas-Marin E."/>
            <person name="Kohn T."/>
            <person name="Peeters S.H."/>
            <person name="Heuer A."/>
            <person name="Rast P."/>
            <person name="Oberbeckmann S."/>
            <person name="Bunk B."/>
            <person name="Jeske O."/>
            <person name="Meyerdierks A."/>
            <person name="Storesund J.E."/>
            <person name="Kallscheuer N."/>
            <person name="Luecker S."/>
            <person name="Lage O.M."/>
            <person name="Pohl T."/>
            <person name="Merkel B.J."/>
            <person name="Hornburger P."/>
            <person name="Mueller R.-W."/>
            <person name="Bruemmer F."/>
            <person name="Labrenz M."/>
            <person name="Spormann A.M."/>
            <person name="Op den Camp H."/>
            <person name="Overmann J."/>
            <person name="Amann R."/>
            <person name="Jetten M.S.M."/>
            <person name="Mascher T."/>
            <person name="Medema M.H."/>
            <person name="Devos D.P."/>
            <person name="Kaster A.-K."/>
            <person name="Ovreas L."/>
            <person name="Rohde M."/>
            <person name="Galperin M.Y."/>
            <person name="Jogler C."/>
        </authorList>
    </citation>
    <scope>NUCLEOTIDE SEQUENCE [LARGE SCALE GENOMIC DNA]</scope>
    <source>
        <strain evidence="1 2">FC18</strain>
    </source>
</reference>